<evidence type="ECO:0000313" key="2">
    <source>
        <dbReference type="Proteomes" id="UP000593564"/>
    </source>
</evidence>
<evidence type="ECO:0000313" key="1">
    <source>
        <dbReference type="EMBL" id="KAF5955922.1"/>
    </source>
</evidence>
<protein>
    <submittedName>
        <fullName evidence="1">Uncharacterized protein</fullName>
    </submittedName>
</protein>
<reference evidence="2" key="1">
    <citation type="journal article" date="2020" name="Nat. Commun.">
        <title>Genome assembly of wild tea tree DASZ reveals pedigree and selection history of tea varieties.</title>
        <authorList>
            <person name="Zhang W."/>
            <person name="Zhang Y."/>
            <person name="Qiu H."/>
            <person name="Guo Y."/>
            <person name="Wan H."/>
            <person name="Zhang X."/>
            <person name="Scossa F."/>
            <person name="Alseekh S."/>
            <person name="Zhang Q."/>
            <person name="Wang P."/>
            <person name="Xu L."/>
            <person name="Schmidt M.H."/>
            <person name="Jia X."/>
            <person name="Li D."/>
            <person name="Zhu A."/>
            <person name="Guo F."/>
            <person name="Chen W."/>
            <person name="Ni D."/>
            <person name="Usadel B."/>
            <person name="Fernie A.R."/>
            <person name="Wen W."/>
        </authorList>
    </citation>
    <scope>NUCLEOTIDE SEQUENCE [LARGE SCALE GENOMIC DNA]</scope>
    <source>
        <strain evidence="2">cv. G240</strain>
    </source>
</reference>
<dbReference type="Proteomes" id="UP000593564">
    <property type="component" value="Unassembled WGS sequence"/>
</dbReference>
<accession>A0A7J7HSU3</accession>
<dbReference type="AlphaFoldDB" id="A0A7J7HSU3"/>
<proteinExistence type="predicted"/>
<sequence length="139" mass="15905">MGDFLFEIRNTAGVRVRWVVLTFFDNTKQGWVREPNRLKTKGLNGSMETRIEIEENGTVIRVDSRKVKNFSIRVQKVLIMVAKGTVKTLSEDATKLSKVRPSETRSRKPQVHQATVIYATFEFLGTTRINSTPTKFICI</sequence>
<name>A0A7J7HSU3_CAMSI</name>
<gene>
    <name evidence="1" type="ORF">HYC85_008778</name>
</gene>
<organism evidence="1 2">
    <name type="scientific">Camellia sinensis</name>
    <name type="common">Tea plant</name>
    <name type="synonym">Thea sinensis</name>
    <dbReference type="NCBI Taxonomy" id="4442"/>
    <lineage>
        <taxon>Eukaryota</taxon>
        <taxon>Viridiplantae</taxon>
        <taxon>Streptophyta</taxon>
        <taxon>Embryophyta</taxon>
        <taxon>Tracheophyta</taxon>
        <taxon>Spermatophyta</taxon>
        <taxon>Magnoliopsida</taxon>
        <taxon>eudicotyledons</taxon>
        <taxon>Gunneridae</taxon>
        <taxon>Pentapetalae</taxon>
        <taxon>asterids</taxon>
        <taxon>Ericales</taxon>
        <taxon>Theaceae</taxon>
        <taxon>Camellia</taxon>
    </lineage>
</organism>
<dbReference type="EMBL" id="JACBKZ010000003">
    <property type="protein sequence ID" value="KAF5955922.1"/>
    <property type="molecule type" value="Genomic_DNA"/>
</dbReference>
<comment type="caution">
    <text evidence="1">The sequence shown here is derived from an EMBL/GenBank/DDBJ whole genome shotgun (WGS) entry which is preliminary data.</text>
</comment>
<reference evidence="1 2" key="2">
    <citation type="submission" date="2020-07" db="EMBL/GenBank/DDBJ databases">
        <title>Genome assembly of wild tea tree DASZ reveals pedigree and selection history of tea varieties.</title>
        <authorList>
            <person name="Zhang W."/>
        </authorList>
    </citation>
    <scope>NUCLEOTIDE SEQUENCE [LARGE SCALE GENOMIC DNA]</scope>
    <source>
        <strain evidence="2">cv. G240</strain>
        <tissue evidence="1">Leaf</tissue>
    </source>
</reference>
<keyword evidence="2" id="KW-1185">Reference proteome</keyword>